<protein>
    <submittedName>
        <fullName evidence="1">Uncharacterized protein</fullName>
    </submittedName>
</protein>
<dbReference type="EMBL" id="QNRR01000002">
    <property type="protein sequence ID" value="RBP46505.1"/>
    <property type="molecule type" value="Genomic_DNA"/>
</dbReference>
<dbReference type="AlphaFoldDB" id="A0A366HS45"/>
<sequence>MGLFVHSLKELPITAERSYYLYLLNGGWAGPLERSIEQNYHAMSDMASRNDAIVIQGCERWHFQNEVFSWHHLNGEEAETLLPAILLTTIHPSRFANESDPYWQTAKQSDHLVLIPLKDHCNTGDEVVTFIRKVFEDIKSKKALIDFQVVGEMSPNRGKAFLDGLVLRPTFMGVGFDLKTLPELFRRKKR</sequence>
<comment type="caution">
    <text evidence="1">The sequence shown here is derived from an EMBL/GenBank/DDBJ whole genome shotgun (WGS) entry which is preliminary data.</text>
</comment>
<reference evidence="1 2" key="1">
    <citation type="submission" date="2018-06" db="EMBL/GenBank/DDBJ databases">
        <title>Genomic Encyclopedia of Type Strains, Phase IV (KMG-IV): sequencing the most valuable type-strain genomes for metagenomic binning, comparative biology and taxonomic classification.</title>
        <authorList>
            <person name="Goeker M."/>
        </authorList>
    </citation>
    <scope>NUCLEOTIDE SEQUENCE [LARGE SCALE GENOMIC DNA]</scope>
    <source>
        <strain evidence="1 2">DSM 25532</strain>
    </source>
</reference>
<dbReference type="OrthoDB" id="7057365at2"/>
<gene>
    <name evidence="1" type="ORF">DES53_102896</name>
</gene>
<name>A0A366HS45_9BACT</name>
<organism evidence="1 2">
    <name type="scientific">Roseimicrobium gellanilyticum</name>
    <dbReference type="NCBI Taxonomy" id="748857"/>
    <lineage>
        <taxon>Bacteria</taxon>
        <taxon>Pseudomonadati</taxon>
        <taxon>Verrucomicrobiota</taxon>
        <taxon>Verrucomicrobiia</taxon>
        <taxon>Verrucomicrobiales</taxon>
        <taxon>Verrucomicrobiaceae</taxon>
        <taxon>Roseimicrobium</taxon>
    </lineage>
</organism>
<evidence type="ECO:0000313" key="1">
    <source>
        <dbReference type="EMBL" id="RBP46505.1"/>
    </source>
</evidence>
<evidence type="ECO:0000313" key="2">
    <source>
        <dbReference type="Proteomes" id="UP000253426"/>
    </source>
</evidence>
<accession>A0A366HS45</accession>
<keyword evidence="2" id="KW-1185">Reference proteome</keyword>
<dbReference type="RefSeq" id="WP_113958012.1">
    <property type="nucleotide sequence ID" value="NZ_QNRR01000002.1"/>
</dbReference>
<proteinExistence type="predicted"/>
<dbReference type="Proteomes" id="UP000253426">
    <property type="component" value="Unassembled WGS sequence"/>
</dbReference>